<proteinExistence type="predicted"/>
<dbReference type="HOGENOM" id="CLU_031314_2_0_1"/>
<accession>A0A0D0CWV4</accession>
<dbReference type="EMBL" id="KN834774">
    <property type="protein sequence ID" value="KIK60628.1"/>
    <property type="molecule type" value="Genomic_DNA"/>
</dbReference>
<protein>
    <submittedName>
        <fullName evidence="1">Uncharacterized protein</fullName>
    </submittedName>
</protein>
<dbReference type="AlphaFoldDB" id="A0A0D0CWV4"/>
<dbReference type="Gene3D" id="3.60.130.30">
    <property type="match status" value="1"/>
</dbReference>
<name>A0A0D0CWV4_9AGAR</name>
<evidence type="ECO:0000313" key="2">
    <source>
        <dbReference type="Proteomes" id="UP000053593"/>
    </source>
</evidence>
<sequence length="246" mass="27585">MAVIDARLEWLYRLAQVSAGWLEHWRGTYLTLPAGCGFGGGRLCPGNYANTQHNSHLINEVLKDPAVQCVAHFIDAGLLAFQPKLHSFLSNLLEKILLDNPDIVRMFNGCCYGACHFNLHSASTRNHKDFFNILFAMCAVYSSGEFDHMCGGHFIAWSLSIVSQFPAGSAIFIPSAPVTHANTLIAAHKWHSSMAFFTLSGLGQWYQNGYMADKEFKEHASPMQLQAWKKQCEDLWETGLELLHYD</sequence>
<evidence type="ECO:0000313" key="1">
    <source>
        <dbReference type="EMBL" id="KIK60628.1"/>
    </source>
</evidence>
<dbReference type="OrthoDB" id="3202607at2759"/>
<reference evidence="1 2" key="1">
    <citation type="submission" date="2014-04" db="EMBL/GenBank/DDBJ databases">
        <title>Evolutionary Origins and Diversification of the Mycorrhizal Mutualists.</title>
        <authorList>
            <consortium name="DOE Joint Genome Institute"/>
            <consortium name="Mycorrhizal Genomics Consortium"/>
            <person name="Kohler A."/>
            <person name="Kuo A."/>
            <person name="Nagy L.G."/>
            <person name="Floudas D."/>
            <person name="Copeland A."/>
            <person name="Barry K.W."/>
            <person name="Cichocki N."/>
            <person name="Veneault-Fourrey C."/>
            <person name="LaButti K."/>
            <person name="Lindquist E.A."/>
            <person name="Lipzen A."/>
            <person name="Lundell T."/>
            <person name="Morin E."/>
            <person name="Murat C."/>
            <person name="Riley R."/>
            <person name="Ohm R."/>
            <person name="Sun H."/>
            <person name="Tunlid A."/>
            <person name="Henrissat B."/>
            <person name="Grigoriev I.V."/>
            <person name="Hibbett D.S."/>
            <person name="Martin F."/>
        </authorList>
    </citation>
    <scope>NUCLEOTIDE SEQUENCE [LARGE SCALE GENOMIC DNA]</scope>
    <source>
        <strain evidence="1 2">FD-317 M1</strain>
    </source>
</reference>
<gene>
    <name evidence="1" type="ORF">GYMLUDRAFT_167478</name>
</gene>
<keyword evidence="2" id="KW-1185">Reference proteome</keyword>
<organism evidence="1 2">
    <name type="scientific">Collybiopsis luxurians FD-317 M1</name>
    <dbReference type="NCBI Taxonomy" id="944289"/>
    <lineage>
        <taxon>Eukaryota</taxon>
        <taxon>Fungi</taxon>
        <taxon>Dikarya</taxon>
        <taxon>Basidiomycota</taxon>
        <taxon>Agaricomycotina</taxon>
        <taxon>Agaricomycetes</taxon>
        <taxon>Agaricomycetidae</taxon>
        <taxon>Agaricales</taxon>
        <taxon>Marasmiineae</taxon>
        <taxon>Omphalotaceae</taxon>
        <taxon>Collybiopsis</taxon>
        <taxon>Collybiopsis luxurians</taxon>
    </lineage>
</organism>
<dbReference type="Proteomes" id="UP000053593">
    <property type="component" value="Unassembled WGS sequence"/>
</dbReference>